<protein>
    <submittedName>
        <fullName evidence="2">Uncharacterized protein</fullName>
    </submittedName>
</protein>
<gene>
    <name evidence="2" type="ORF">LCGC14_1382180</name>
</gene>
<keyword evidence="1" id="KW-1133">Transmembrane helix</keyword>
<sequence>MTTATIKAKLKADANYKCSQCGSADSIHAHHRIPHDDNTMVVLCAECHSREHPNMGVGTFVREYLPSVSPWLSIRCPRCSFGIRSKVKTIFHCDRCGDFLTGAGKIRKIRQVSLFGAALFGGLIYIPLSEVERLKK</sequence>
<proteinExistence type="predicted"/>
<accession>A0A0F9MHT2</accession>
<feature type="transmembrane region" description="Helical" evidence="1">
    <location>
        <begin position="112"/>
        <end position="128"/>
    </location>
</feature>
<dbReference type="AlphaFoldDB" id="A0A0F9MHT2"/>
<keyword evidence="1" id="KW-0812">Transmembrane</keyword>
<evidence type="ECO:0000256" key="1">
    <source>
        <dbReference type="SAM" id="Phobius"/>
    </source>
</evidence>
<keyword evidence="1" id="KW-0472">Membrane</keyword>
<name>A0A0F9MHT2_9ZZZZ</name>
<evidence type="ECO:0000313" key="2">
    <source>
        <dbReference type="EMBL" id="KKM76240.1"/>
    </source>
</evidence>
<reference evidence="2" key="1">
    <citation type="journal article" date="2015" name="Nature">
        <title>Complex archaea that bridge the gap between prokaryotes and eukaryotes.</title>
        <authorList>
            <person name="Spang A."/>
            <person name="Saw J.H."/>
            <person name="Jorgensen S.L."/>
            <person name="Zaremba-Niedzwiedzka K."/>
            <person name="Martijn J."/>
            <person name="Lind A.E."/>
            <person name="van Eijk R."/>
            <person name="Schleper C."/>
            <person name="Guy L."/>
            <person name="Ettema T.J."/>
        </authorList>
    </citation>
    <scope>NUCLEOTIDE SEQUENCE</scope>
</reference>
<dbReference type="EMBL" id="LAZR01008842">
    <property type="protein sequence ID" value="KKM76240.1"/>
    <property type="molecule type" value="Genomic_DNA"/>
</dbReference>
<organism evidence="2">
    <name type="scientific">marine sediment metagenome</name>
    <dbReference type="NCBI Taxonomy" id="412755"/>
    <lineage>
        <taxon>unclassified sequences</taxon>
        <taxon>metagenomes</taxon>
        <taxon>ecological metagenomes</taxon>
    </lineage>
</organism>
<comment type="caution">
    <text evidence="2">The sequence shown here is derived from an EMBL/GenBank/DDBJ whole genome shotgun (WGS) entry which is preliminary data.</text>
</comment>